<reference evidence="2" key="1">
    <citation type="journal article" date="2021" name="Proc. Natl. Acad. Sci. U.S.A.">
        <title>A Catalog of Tens of Thousands of Viruses from Human Metagenomes Reveals Hidden Associations with Chronic Diseases.</title>
        <authorList>
            <person name="Tisza M.J."/>
            <person name="Buck C.B."/>
        </authorList>
    </citation>
    <scope>NUCLEOTIDE SEQUENCE</scope>
    <source>
        <strain evidence="2">Ct05d3</strain>
    </source>
</reference>
<feature type="compositionally biased region" description="Polar residues" evidence="1">
    <location>
        <begin position="21"/>
        <end position="30"/>
    </location>
</feature>
<sequence>MNNMRSVMAHQFSQIPRAEIQRSSFNRSHK</sequence>
<feature type="region of interest" description="Disordered" evidence="1">
    <location>
        <begin position="1"/>
        <end position="30"/>
    </location>
</feature>
<dbReference type="EMBL" id="BK016181">
    <property type="protein sequence ID" value="DAG00485.1"/>
    <property type="molecule type" value="Genomic_DNA"/>
</dbReference>
<evidence type="ECO:0000256" key="1">
    <source>
        <dbReference type="SAM" id="MobiDB-lite"/>
    </source>
</evidence>
<evidence type="ECO:0000313" key="2">
    <source>
        <dbReference type="EMBL" id="DAG00485.1"/>
    </source>
</evidence>
<name>A0A8S5V190_9VIRU</name>
<organism evidence="2">
    <name type="scientific">Microviridae sp. ct05d3</name>
    <dbReference type="NCBI Taxonomy" id="2824982"/>
    <lineage>
        <taxon>Viruses</taxon>
        <taxon>Monodnaviria</taxon>
        <taxon>Sangervirae</taxon>
        <taxon>Phixviricota</taxon>
        <taxon>Malgrandaviricetes</taxon>
        <taxon>Petitvirales</taxon>
        <taxon>Microviridae</taxon>
    </lineage>
</organism>
<accession>A0A8S5V190</accession>
<protein>
    <submittedName>
        <fullName evidence="2">Major capsid protein</fullName>
    </submittedName>
</protein>
<proteinExistence type="predicted"/>